<dbReference type="PRINTS" id="PR00237">
    <property type="entry name" value="GPCRRHODOPSN"/>
</dbReference>
<feature type="transmembrane region" description="Helical" evidence="10">
    <location>
        <begin position="280"/>
        <end position="300"/>
    </location>
</feature>
<dbReference type="OrthoDB" id="5975505at2759"/>
<dbReference type="PANTHER" id="PTHR45695">
    <property type="entry name" value="LEUCOKININ RECEPTOR-RELATED"/>
    <property type="match status" value="1"/>
</dbReference>
<dbReference type="GeneID" id="109485390"/>
<keyword evidence="8 9" id="KW-0807">Transducer</keyword>
<reference evidence="13" key="1">
    <citation type="submission" date="2025-08" db="UniProtKB">
        <authorList>
            <consortium name="RefSeq"/>
        </authorList>
    </citation>
    <scope>IDENTIFICATION</scope>
    <source>
        <tissue evidence="13">Gonad</tissue>
    </source>
</reference>
<evidence type="ECO:0000313" key="13">
    <source>
        <dbReference type="RefSeq" id="XP_019644511.1"/>
    </source>
</evidence>
<dbReference type="Pfam" id="PF00001">
    <property type="entry name" value="7tm_1"/>
    <property type="match status" value="1"/>
</dbReference>
<feature type="transmembrane region" description="Helical" evidence="10">
    <location>
        <begin position="228"/>
        <end position="252"/>
    </location>
</feature>
<keyword evidence="3 9" id="KW-0812">Transmembrane</keyword>
<keyword evidence="7 9" id="KW-0675">Receptor</keyword>
<evidence type="ECO:0000256" key="6">
    <source>
        <dbReference type="ARBA" id="ARBA00023136"/>
    </source>
</evidence>
<dbReference type="SUPFAM" id="SSF81321">
    <property type="entry name" value="Family A G protein-coupled receptor-like"/>
    <property type="match status" value="1"/>
</dbReference>
<evidence type="ECO:0000256" key="7">
    <source>
        <dbReference type="ARBA" id="ARBA00023170"/>
    </source>
</evidence>
<feature type="transmembrane region" description="Helical" evidence="10">
    <location>
        <begin position="320"/>
        <end position="342"/>
    </location>
</feature>
<keyword evidence="12" id="KW-1185">Reference proteome</keyword>
<dbReference type="Proteomes" id="UP000515135">
    <property type="component" value="Unplaced"/>
</dbReference>
<dbReference type="InterPro" id="IPR000276">
    <property type="entry name" value="GPCR_Rhodpsn"/>
</dbReference>
<dbReference type="PROSITE" id="PS50262">
    <property type="entry name" value="G_PROTEIN_RECEP_F1_2"/>
    <property type="match status" value="1"/>
</dbReference>
<dbReference type="RefSeq" id="XP_019644511.1">
    <property type="nucleotide sequence ID" value="XM_019788952.1"/>
</dbReference>
<sequence length="395" mass="45268">MLMSTISPYLNFSTWVSLYPNMTVTGSPPWEENSTFGYGTAPTPRYYPYPGYEHPDTAEVTIKIVVYSLLLLMALVGNPIVILIVSLNKTMWTPTNFYIMNLAIADLLIALFCMWIHLVQSMIPNWIFGDFMCRFNNFIQGASVACSILTMTVIAMDRFYAIIFPLKARVTDTNAAVVISLVWIAAIAANVPLLVVLEQKEYLWDDGFLEVWCFESWPNDNYHGYRQAYSMFLFVAIYTIPMLVMTGAYAMIGKKLWNKMTPGVTIMSMESAQAKIKKKVIRMLVVLVLVFFVCWTPYQIIQLYKDFRRKGPLPDWFGDLRYAALLLGYANSSFNPIIYGGFNENFRKGFQDAMKITCCRSNRVEPEMPRVYQDDQGANDLELRPEVIETVSEHM</sequence>
<proteinExistence type="inferred from homology"/>
<evidence type="ECO:0000256" key="4">
    <source>
        <dbReference type="ARBA" id="ARBA00022989"/>
    </source>
</evidence>
<keyword evidence="5 9" id="KW-0297">G-protein coupled receptor</keyword>
<evidence type="ECO:0000259" key="11">
    <source>
        <dbReference type="PROSITE" id="PS50262"/>
    </source>
</evidence>
<evidence type="ECO:0000256" key="3">
    <source>
        <dbReference type="ARBA" id="ARBA00022692"/>
    </source>
</evidence>
<dbReference type="InterPro" id="IPR017452">
    <property type="entry name" value="GPCR_Rhodpsn_7TM"/>
</dbReference>
<evidence type="ECO:0000256" key="10">
    <source>
        <dbReference type="SAM" id="Phobius"/>
    </source>
</evidence>
<keyword evidence="4 10" id="KW-1133">Transmembrane helix</keyword>
<evidence type="ECO:0000313" key="12">
    <source>
        <dbReference type="Proteomes" id="UP000515135"/>
    </source>
</evidence>
<evidence type="ECO:0000256" key="5">
    <source>
        <dbReference type="ARBA" id="ARBA00023040"/>
    </source>
</evidence>
<evidence type="ECO:0000256" key="2">
    <source>
        <dbReference type="ARBA" id="ARBA00010663"/>
    </source>
</evidence>
<dbReference type="InterPro" id="IPR000611">
    <property type="entry name" value="NPY_rcpt"/>
</dbReference>
<organism evidence="12 13">
    <name type="scientific">Branchiostoma belcheri</name>
    <name type="common">Amphioxus</name>
    <dbReference type="NCBI Taxonomy" id="7741"/>
    <lineage>
        <taxon>Eukaryota</taxon>
        <taxon>Metazoa</taxon>
        <taxon>Chordata</taxon>
        <taxon>Cephalochordata</taxon>
        <taxon>Leptocardii</taxon>
        <taxon>Amphioxiformes</taxon>
        <taxon>Branchiostomatidae</taxon>
        <taxon>Branchiostoma</taxon>
    </lineage>
</organism>
<feature type="transmembrane region" description="Helical" evidence="10">
    <location>
        <begin position="138"/>
        <end position="163"/>
    </location>
</feature>
<dbReference type="PROSITE" id="PS00237">
    <property type="entry name" value="G_PROTEIN_RECEP_F1_1"/>
    <property type="match status" value="1"/>
</dbReference>
<gene>
    <name evidence="13" type="primary">LOC109485390</name>
</gene>
<feature type="domain" description="G-protein coupled receptors family 1 profile" evidence="11">
    <location>
        <begin position="77"/>
        <end position="339"/>
    </location>
</feature>
<feature type="transmembrane region" description="Helical" evidence="10">
    <location>
        <begin position="64"/>
        <end position="85"/>
    </location>
</feature>
<dbReference type="PANTHER" id="PTHR45695:SF28">
    <property type="entry name" value="G-PROTEIN COUPLED RECEPTORS FAMILY 1 PROFILE DOMAIN-CONTAINING PROTEIN"/>
    <property type="match status" value="1"/>
</dbReference>
<feature type="transmembrane region" description="Helical" evidence="10">
    <location>
        <begin position="175"/>
        <end position="197"/>
    </location>
</feature>
<evidence type="ECO:0000256" key="8">
    <source>
        <dbReference type="ARBA" id="ARBA00023224"/>
    </source>
</evidence>
<dbReference type="KEGG" id="bbel:109485390"/>
<comment type="similarity">
    <text evidence="2 9">Belongs to the G-protein coupled receptor 1 family.</text>
</comment>
<dbReference type="GO" id="GO:0005886">
    <property type="term" value="C:plasma membrane"/>
    <property type="evidence" value="ECO:0007669"/>
    <property type="project" value="TreeGrafter"/>
</dbReference>
<dbReference type="PRINTS" id="PR01012">
    <property type="entry name" value="NRPEPTIDEYR"/>
</dbReference>
<dbReference type="GO" id="GO:0004983">
    <property type="term" value="F:neuropeptide Y receptor activity"/>
    <property type="evidence" value="ECO:0007669"/>
    <property type="project" value="InterPro"/>
</dbReference>
<accession>A0A6P5AR64</accession>
<protein>
    <submittedName>
        <fullName evidence="13">Neuropeptide FF receptor 2-like</fullName>
    </submittedName>
</protein>
<dbReference type="AlphaFoldDB" id="A0A6P5AR64"/>
<dbReference type="FunFam" id="1.20.1070.10:FF:000291">
    <property type="entry name" value="Predicted protein"/>
    <property type="match status" value="1"/>
</dbReference>
<evidence type="ECO:0000256" key="9">
    <source>
        <dbReference type="RuleBase" id="RU000688"/>
    </source>
</evidence>
<name>A0A6P5AR64_BRABE</name>
<feature type="transmembrane region" description="Helical" evidence="10">
    <location>
        <begin position="97"/>
        <end position="118"/>
    </location>
</feature>
<evidence type="ECO:0000256" key="1">
    <source>
        <dbReference type="ARBA" id="ARBA00004141"/>
    </source>
</evidence>
<comment type="subcellular location">
    <subcellularLocation>
        <location evidence="1">Membrane</location>
        <topology evidence="1">Multi-pass membrane protein</topology>
    </subcellularLocation>
</comment>
<keyword evidence="6 10" id="KW-0472">Membrane</keyword>
<dbReference type="Gene3D" id="1.20.1070.10">
    <property type="entry name" value="Rhodopsin 7-helix transmembrane proteins"/>
    <property type="match status" value="1"/>
</dbReference>